<dbReference type="RefSeq" id="WP_151077107.1">
    <property type="nucleotide sequence ID" value="NZ_CP047647.1"/>
</dbReference>
<accession>A0A7L4ZUZ8</accession>
<dbReference type="Gene3D" id="2.60.120.200">
    <property type="match status" value="1"/>
</dbReference>
<evidence type="ECO:0000313" key="4">
    <source>
        <dbReference type="Proteomes" id="UP000326380"/>
    </source>
</evidence>
<proteinExistence type="predicted"/>
<dbReference type="GO" id="GO:0005975">
    <property type="term" value="P:carbohydrate metabolic process"/>
    <property type="evidence" value="ECO:0007669"/>
    <property type="project" value="UniProtKB-ARBA"/>
</dbReference>
<comment type="caution">
    <text evidence="3">The sequence shown here is derived from an EMBL/GenBank/DDBJ whole genome shotgun (WGS) entry which is preliminary data.</text>
</comment>
<dbReference type="SMART" id="SM00560">
    <property type="entry name" value="LamGL"/>
    <property type="match status" value="1"/>
</dbReference>
<dbReference type="NCBIfam" id="TIGR04183">
    <property type="entry name" value="Por_Secre_tail"/>
    <property type="match status" value="1"/>
</dbReference>
<dbReference type="Pfam" id="PF13385">
    <property type="entry name" value="Laminin_G_3"/>
    <property type="match status" value="1"/>
</dbReference>
<protein>
    <submittedName>
        <fullName evidence="3">T9SS type A sorting domain-containing protein</fullName>
    </submittedName>
</protein>
<dbReference type="InterPro" id="IPR026444">
    <property type="entry name" value="Secre_tail"/>
</dbReference>
<dbReference type="Proteomes" id="UP000326380">
    <property type="component" value="Unassembled WGS sequence"/>
</dbReference>
<dbReference type="Pfam" id="PF18962">
    <property type="entry name" value="Por_Secre_tail"/>
    <property type="match status" value="1"/>
</dbReference>
<organism evidence="3 4">
    <name type="scientific">Hymenobacter busanensis</name>
    <dbReference type="NCBI Taxonomy" id="2607656"/>
    <lineage>
        <taxon>Bacteria</taxon>
        <taxon>Pseudomonadati</taxon>
        <taxon>Bacteroidota</taxon>
        <taxon>Cytophagia</taxon>
        <taxon>Cytophagales</taxon>
        <taxon>Hymenobacteraceae</taxon>
        <taxon>Hymenobacter</taxon>
    </lineage>
</organism>
<dbReference type="SUPFAM" id="SSF49899">
    <property type="entry name" value="Concanavalin A-like lectins/glucanases"/>
    <property type="match status" value="1"/>
</dbReference>
<dbReference type="InterPro" id="IPR013320">
    <property type="entry name" value="ConA-like_dom_sf"/>
</dbReference>
<reference evidence="3 4" key="1">
    <citation type="submission" date="2019-09" db="EMBL/GenBank/DDBJ databases">
        <title>Genome sequence of Hymenobacter sp. M3.</title>
        <authorList>
            <person name="Srinivasan S."/>
        </authorList>
    </citation>
    <scope>NUCLEOTIDE SEQUENCE [LARGE SCALE GENOMIC DNA]</scope>
    <source>
        <strain evidence="3 4">M3</strain>
    </source>
</reference>
<keyword evidence="4" id="KW-1185">Reference proteome</keyword>
<keyword evidence="2" id="KW-1015">Disulfide bond</keyword>
<dbReference type="GO" id="GO:0004553">
    <property type="term" value="F:hydrolase activity, hydrolyzing O-glycosyl compounds"/>
    <property type="evidence" value="ECO:0007669"/>
    <property type="project" value="UniProtKB-ARBA"/>
</dbReference>
<name>A0A7L4ZUZ8_9BACT</name>
<evidence type="ECO:0000256" key="1">
    <source>
        <dbReference type="ARBA" id="ARBA00022729"/>
    </source>
</evidence>
<dbReference type="InterPro" id="IPR006558">
    <property type="entry name" value="LamG-like"/>
</dbReference>
<evidence type="ECO:0000256" key="2">
    <source>
        <dbReference type="ARBA" id="ARBA00023157"/>
    </source>
</evidence>
<dbReference type="AlphaFoldDB" id="A0A7L4ZUZ8"/>
<gene>
    <name evidence="3" type="ORF">F0P96_02225</name>
</gene>
<sequence>MTKMFTSSLANILTWVSRGILLLAAIAGSLSNADAQTLPGSGKALTFSGFGNYINAGAGNRNITQQVTVEAWIKTSTSNYQFVLGKYSDGSGQDKGYHLVTNGGRAGFHGRAGVGQYFTSGLSVTRVDDGRWHHLAGVCTGSTWQVYVDGILEGSTTYNYTNGNLASSVPMAIGMYYLANDQFFNGQMDEVRVWNSARTEAHIRTDMCRRFATIPGNLVAYYRFDQSSGQVANDEGSVPANGSLVGFSGNPWVTSGAAIGDASVAGYPSAGINVARMWLFAANRDSAVVTNVNAQNKGIHLYAVNSTPQVSPGTGTAPSYFGVFSVPATSSYTVRLSPESGTVPASGLYTRTANDALAWNTTSPTVTASTLVLDNQTYRNEYIMTGRTLATASAQLSAQVSVYPNPAHRTVWVQLPASASQQSVVTIYNTLGQQLLTQKLIDSRAAQQLPLPALAKGVYTVRIALAEGTVTKRLVIE</sequence>
<dbReference type="EMBL" id="VTWU01000001">
    <property type="protein sequence ID" value="KAA9339459.1"/>
    <property type="molecule type" value="Genomic_DNA"/>
</dbReference>
<keyword evidence="1" id="KW-0732">Signal</keyword>
<evidence type="ECO:0000313" key="3">
    <source>
        <dbReference type="EMBL" id="KAA9339459.1"/>
    </source>
</evidence>